<organism evidence="2 3">
    <name type="scientific">Ktedonosporobacter rubrisoli</name>
    <dbReference type="NCBI Taxonomy" id="2509675"/>
    <lineage>
        <taxon>Bacteria</taxon>
        <taxon>Bacillati</taxon>
        <taxon>Chloroflexota</taxon>
        <taxon>Ktedonobacteria</taxon>
        <taxon>Ktedonobacterales</taxon>
        <taxon>Ktedonosporobacteraceae</taxon>
        <taxon>Ktedonosporobacter</taxon>
    </lineage>
</organism>
<evidence type="ECO:0000313" key="2">
    <source>
        <dbReference type="EMBL" id="QBD80631.1"/>
    </source>
</evidence>
<dbReference type="InterPro" id="IPR037523">
    <property type="entry name" value="VOC_core"/>
</dbReference>
<dbReference type="KEGG" id="kbs:EPA93_33520"/>
<reference evidence="2 3" key="1">
    <citation type="submission" date="2019-01" db="EMBL/GenBank/DDBJ databases">
        <title>Ktedonosporobacter rubrisoli SCAWS-G2.</title>
        <authorList>
            <person name="Huang Y."/>
            <person name="Yan B."/>
        </authorList>
    </citation>
    <scope>NUCLEOTIDE SEQUENCE [LARGE SCALE GENOMIC DNA]</scope>
    <source>
        <strain evidence="2 3">SCAWS-G2</strain>
    </source>
</reference>
<accession>A0A4V0YZR4</accession>
<dbReference type="AlphaFoldDB" id="A0A4V0YZR4"/>
<evidence type="ECO:0000313" key="3">
    <source>
        <dbReference type="Proteomes" id="UP000290365"/>
    </source>
</evidence>
<dbReference type="PROSITE" id="PS51819">
    <property type="entry name" value="VOC"/>
    <property type="match status" value="1"/>
</dbReference>
<dbReference type="SUPFAM" id="SSF54593">
    <property type="entry name" value="Glyoxalase/Bleomycin resistance protein/Dihydroxybiphenyl dioxygenase"/>
    <property type="match status" value="1"/>
</dbReference>
<dbReference type="RefSeq" id="WP_129891695.1">
    <property type="nucleotide sequence ID" value="NZ_CP035758.1"/>
</dbReference>
<dbReference type="InterPro" id="IPR029068">
    <property type="entry name" value="Glyas_Bleomycin-R_OHBP_Dase"/>
</dbReference>
<feature type="domain" description="VOC" evidence="1">
    <location>
        <begin position="4"/>
        <end position="122"/>
    </location>
</feature>
<name>A0A4V0YZR4_KTERU</name>
<dbReference type="Gene3D" id="3.10.180.10">
    <property type="entry name" value="2,3-Dihydroxybiphenyl 1,2-Dioxygenase, domain 1"/>
    <property type="match status" value="1"/>
</dbReference>
<protein>
    <submittedName>
        <fullName evidence="2">VOC family protein</fullName>
    </submittedName>
</protein>
<dbReference type="Proteomes" id="UP000290365">
    <property type="component" value="Chromosome"/>
</dbReference>
<gene>
    <name evidence="2" type="ORF">EPA93_33520</name>
</gene>
<dbReference type="EMBL" id="CP035758">
    <property type="protein sequence ID" value="QBD80631.1"/>
    <property type="molecule type" value="Genomic_DNA"/>
</dbReference>
<proteinExistence type="predicted"/>
<keyword evidence="3" id="KW-1185">Reference proteome</keyword>
<evidence type="ECO:0000259" key="1">
    <source>
        <dbReference type="PROSITE" id="PS51819"/>
    </source>
</evidence>
<dbReference type="CDD" id="cd08351">
    <property type="entry name" value="ChaP_like"/>
    <property type="match status" value="1"/>
</dbReference>
<dbReference type="Pfam" id="PF00903">
    <property type="entry name" value="Glyoxalase"/>
    <property type="match status" value="1"/>
</dbReference>
<dbReference type="OrthoDB" id="164893at2"/>
<sequence length="128" mass="14623">MSIRFNHTIVAARDRHVSANFFTQLFGLPEPTVWGPFASVRLDEGVFLQFAEPDIKDIQMQHYAFLVDDRSFDEIYARILQDGIEHWADPQRTLPGRINTNHGGRGVYFYDPTGHGLEILTRPYGSAT</sequence>
<dbReference type="InterPro" id="IPR004360">
    <property type="entry name" value="Glyas_Fos-R_dOase_dom"/>
</dbReference>